<evidence type="ECO:0000313" key="3">
    <source>
        <dbReference type="WBParaSite" id="HCON_00145440-00001"/>
    </source>
</evidence>
<feature type="compositionally biased region" description="Polar residues" evidence="1">
    <location>
        <begin position="760"/>
        <end position="769"/>
    </location>
</feature>
<feature type="region of interest" description="Disordered" evidence="1">
    <location>
        <begin position="383"/>
        <end position="406"/>
    </location>
</feature>
<organism evidence="2 3">
    <name type="scientific">Haemonchus contortus</name>
    <name type="common">Barber pole worm</name>
    <dbReference type="NCBI Taxonomy" id="6289"/>
    <lineage>
        <taxon>Eukaryota</taxon>
        <taxon>Metazoa</taxon>
        <taxon>Ecdysozoa</taxon>
        <taxon>Nematoda</taxon>
        <taxon>Chromadorea</taxon>
        <taxon>Rhabditida</taxon>
        <taxon>Rhabditina</taxon>
        <taxon>Rhabditomorpha</taxon>
        <taxon>Strongyloidea</taxon>
        <taxon>Trichostrongylidae</taxon>
        <taxon>Haemonchus</taxon>
    </lineage>
</organism>
<feature type="region of interest" description="Disordered" evidence="1">
    <location>
        <begin position="669"/>
        <end position="721"/>
    </location>
</feature>
<name>A0A7I5ECJ0_HAECO</name>
<dbReference type="AlphaFoldDB" id="A0A7I5ECJ0"/>
<dbReference type="OMA" id="LAQFDMI"/>
<dbReference type="PANTHER" id="PTHR37431">
    <property type="entry name" value="PROTEIN CBG06927"/>
    <property type="match status" value="1"/>
</dbReference>
<dbReference type="PANTHER" id="PTHR37431:SF3">
    <property type="entry name" value="DUF19 DOMAIN-CONTAINING PROTEIN"/>
    <property type="match status" value="1"/>
</dbReference>
<feature type="compositionally biased region" description="Basic and acidic residues" evidence="1">
    <location>
        <begin position="684"/>
        <end position="710"/>
    </location>
</feature>
<feature type="compositionally biased region" description="Polar residues" evidence="1">
    <location>
        <begin position="388"/>
        <end position="406"/>
    </location>
</feature>
<sequence>MRLASLIKDIAETSQKDQRAPVSCVVTRGTGEMSAREESNLLATGAIKEVAQLQEPGLFVYPLSVAEGPNAVQFLKISEKTSRSSDGSTRKINLSGIRVRKLSDKDRRRTRAITTAIAKAQSSIGAHSPPESTLSNQRQLGQDIPFALECVDSQAIIGRCLRPLLDVWEAIRESEHDAQNLLFPVLFYSKKAIHRLCASYISSMDSCSREPSVIKCEANLLMMFVESHLKFFCGKYGPIYLDNYSCISESLSRSYQCKSHIIGVPNPIQNSGKCEGMSTFFDCVKSDLDEHCGQLATVLLRRSVEGLGCLDATSEGERQLKQSNITELLTEQHRRDYFKSAQKMELKEDPTASAPARDADDYPKMPEIAFDNDTINGSAAGREEKMHTTTSLTVSSTDGITTSSESPLVNKHLSRRTVDTVTEVSVERFNGSSPSLLNTTLIGLESDDNMESTTHESEPETTEFVITTTTHPPFCIPYRDHPTISRCHKSLMAKLSAIAKEFPDSVSVRFPLFNVSIETLVGLCDDFGDAKKCMDGVERLCRHPLLEFFNQQFTPTCTLLRMRDFDIDYSCIQRKLITRDDCVAKINGTIHPDNKCTGHEGFLSCIRKDLEEVCGEESFNSVVTMIRGYGCNVSDDIEAENITTKASTTRLPVKTTTNTLRQSTYRTSTPIISTTPIPPTVKMLETHGNDIEGSGEETKREGSRITHADTHISLPQSNTVENTAKNLLETDSIDDDEELLSKASTPVATHINQFREGLTPSPSETTTSKQNDDETSEESENDDPSFNYTISSNCTKPMRAEARICIAPLMRTWAALRATWPHLNEVTFPVYKYSRVDLLELCDNYANVFLCANIDNIRLCIRDELVRFAQDHLGYICSPQNIQRFMTHYDCIMEQEAMGRGNCRRHIMGEAMPGKDEHKCRGVKAYRACLAPQLKKHCHPGALSEFDSSVRQFGCLRYGLSDI</sequence>
<protein>
    <submittedName>
        <fullName evidence="3">ULP_PROTEASE domain-containing protein</fullName>
    </submittedName>
</protein>
<dbReference type="WBParaSite" id="HCON_00145440-00001">
    <property type="protein sequence ID" value="HCON_00145440-00001"/>
    <property type="gene ID" value="HCON_00145440"/>
</dbReference>
<evidence type="ECO:0000313" key="2">
    <source>
        <dbReference type="Proteomes" id="UP000025227"/>
    </source>
</evidence>
<evidence type="ECO:0000256" key="1">
    <source>
        <dbReference type="SAM" id="MobiDB-lite"/>
    </source>
</evidence>
<dbReference type="Proteomes" id="UP000025227">
    <property type="component" value="Unplaced"/>
</dbReference>
<feature type="region of interest" description="Disordered" evidence="1">
    <location>
        <begin position="744"/>
        <end position="790"/>
    </location>
</feature>
<keyword evidence="2" id="KW-1185">Reference proteome</keyword>
<reference evidence="3" key="1">
    <citation type="submission" date="2020-12" db="UniProtKB">
        <authorList>
            <consortium name="WormBaseParasite"/>
        </authorList>
    </citation>
    <scope>IDENTIFICATION</scope>
    <source>
        <strain evidence="3">MHco3</strain>
    </source>
</reference>
<dbReference type="OrthoDB" id="5871362at2759"/>
<feature type="compositionally biased region" description="Acidic residues" evidence="1">
    <location>
        <begin position="773"/>
        <end position="783"/>
    </location>
</feature>
<proteinExistence type="predicted"/>
<accession>A0A7I5ECJ0</accession>